<dbReference type="AlphaFoldDB" id="A0A842I845"/>
<keyword evidence="4 9" id="KW-0812">Transmembrane</keyword>
<evidence type="ECO:0000313" key="11">
    <source>
        <dbReference type="EMBL" id="MBC2835796.1"/>
    </source>
</evidence>
<evidence type="ECO:0000259" key="10">
    <source>
        <dbReference type="PROSITE" id="PS51123"/>
    </source>
</evidence>
<feature type="compositionally biased region" description="Low complexity" evidence="8">
    <location>
        <begin position="145"/>
        <end position="156"/>
    </location>
</feature>
<evidence type="ECO:0000256" key="5">
    <source>
        <dbReference type="ARBA" id="ARBA00022989"/>
    </source>
</evidence>
<organism evidence="11 12">
    <name type="scientific">Paragemmobacter straminiformis</name>
    <dbReference type="NCBI Taxonomy" id="2045119"/>
    <lineage>
        <taxon>Bacteria</taxon>
        <taxon>Pseudomonadati</taxon>
        <taxon>Pseudomonadota</taxon>
        <taxon>Alphaproteobacteria</taxon>
        <taxon>Rhodobacterales</taxon>
        <taxon>Paracoccaceae</taxon>
        <taxon>Paragemmobacter</taxon>
    </lineage>
</organism>
<dbReference type="InterPro" id="IPR006665">
    <property type="entry name" value="OmpA-like"/>
</dbReference>
<dbReference type="Proteomes" id="UP000555411">
    <property type="component" value="Unassembled WGS sequence"/>
</dbReference>
<evidence type="ECO:0000313" key="12">
    <source>
        <dbReference type="Proteomes" id="UP000555411"/>
    </source>
</evidence>
<dbReference type="SUPFAM" id="SSF103088">
    <property type="entry name" value="OmpA-like"/>
    <property type="match status" value="1"/>
</dbReference>
<accession>A0A842I845</accession>
<dbReference type="Pfam" id="PF13677">
    <property type="entry name" value="MotB_plug"/>
    <property type="match status" value="1"/>
</dbReference>
<comment type="similarity">
    <text evidence="2">Belongs to the MotB family.</text>
</comment>
<dbReference type="InterPro" id="IPR036737">
    <property type="entry name" value="OmpA-like_sf"/>
</dbReference>
<sequence length="428" mass="42123">MSKAPAKAAQAHAPHDHDDDHGGGGHGGGDDHGGGGHCPPPWIITFADMATLLMAFFVIMLMTATTDQPKFNAFASVMRQTFGRAPIDPNDADKGGTSIIDLHFGPQSGEQTNDPPATTPQSGDPEVPDSGKAEGVGNPGGATGDGASNDAGSGSAADQAAQALAKAMQDAVAQGELTVESDAGAVTIRLPKGASKEDAAKIASALTAGAAAANSAANAAAAPAQQGDAAGAPATGDATGAPATGDASGAPATGDATGAPATGDASGGAPAAGSGVGLIRAKMAAVKLGMALEEQMAQGDVQIEQRDGSVVVTVGAGGAFASGSADMTAQAQEIIAKLEDVSGKAARIVVTGHTDNVPLSGSTYTDNWELASARAASVVRSITESGTMPDTDLVAVSKGESAPVADNSTPEGRQKNRRIEIEIEFDKE</sequence>
<proteinExistence type="inferred from homology"/>
<dbReference type="Gene3D" id="3.30.1330.60">
    <property type="entry name" value="OmpA-like domain"/>
    <property type="match status" value="1"/>
</dbReference>
<evidence type="ECO:0000256" key="1">
    <source>
        <dbReference type="ARBA" id="ARBA00004162"/>
    </source>
</evidence>
<evidence type="ECO:0000256" key="4">
    <source>
        <dbReference type="ARBA" id="ARBA00022692"/>
    </source>
</evidence>
<keyword evidence="3" id="KW-1003">Cell membrane</keyword>
<protein>
    <submittedName>
        <fullName evidence="11">OmpA family protein</fullName>
    </submittedName>
</protein>
<evidence type="ECO:0000256" key="8">
    <source>
        <dbReference type="SAM" id="MobiDB-lite"/>
    </source>
</evidence>
<evidence type="ECO:0000256" key="6">
    <source>
        <dbReference type="ARBA" id="ARBA00023136"/>
    </source>
</evidence>
<dbReference type="PANTHER" id="PTHR30329">
    <property type="entry name" value="STATOR ELEMENT OF FLAGELLAR MOTOR COMPLEX"/>
    <property type="match status" value="1"/>
</dbReference>
<feature type="region of interest" description="Disordered" evidence="8">
    <location>
        <begin position="84"/>
        <end position="156"/>
    </location>
</feature>
<feature type="region of interest" description="Disordered" evidence="8">
    <location>
        <begin position="399"/>
        <end position="428"/>
    </location>
</feature>
<feature type="region of interest" description="Disordered" evidence="8">
    <location>
        <begin position="1"/>
        <end position="36"/>
    </location>
</feature>
<dbReference type="InterPro" id="IPR050330">
    <property type="entry name" value="Bact_OuterMem_StrucFunc"/>
</dbReference>
<feature type="compositionally biased region" description="Basic and acidic residues" evidence="8">
    <location>
        <begin position="412"/>
        <end position="428"/>
    </location>
</feature>
<comment type="subcellular location">
    <subcellularLocation>
        <location evidence="1">Cell membrane</location>
        <topology evidence="1">Single-pass membrane protein</topology>
    </subcellularLocation>
</comment>
<dbReference type="EMBL" id="JACLQD010000002">
    <property type="protein sequence ID" value="MBC2835796.1"/>
    <property type="molecule type" value="Genomic_DNA"/>
</dbReference>
<evidence type="ECO:0000256" key="7">
    <source>
        <dbReference type="PROSITE-ProRule" id="PRU00473"/>
    </source>
</evidence>
<dbReference type="GO" id="GO:0005886">
    <property type="term" value="C:plasma membrane"/>
    <property type="evidence" value="ECO:0007669"/>
    <property type="project" value="UniProtKB-SubCell"/>
</dbReference>
<feature type="compositionally biased region" description="Low complexity" evidence="8">
    <location>
        <begin position="1"/>
        <end position="12"/>
    </location>
</feature>
<keyword evidence="12" id="KW-1185">Reference proteome</keyword>
<feature type="compositionally biased region" description="Polar residues" evidence="8">
    <location>
        <begin position="108"/>
        <end position="122"/>
    </location>
</feature>
<dbReference type="PANTHER" id="PTHR30329:SF21">
    <property type="entry name" value="LIPOPROTEIN YIAD-RELATED"/>
    <property type="match status" value="1"/>
</dbReference>
<dbReference type="InterPro" id="IPR025713">
    <property type="entry name" value="MotB-like_N_dom"/>
</dbReference>
<name>A0A842I845_9RHOB</name>
<keyword evidence="6 7" id="KW-0472">Membrane</keyword>
<feature type="region of interest" description="Disordered" evidence="8">
    <location>
        <begin position="227"/>
        <end position="270"/>
    </location>
</feature>
<evidence type="ECO:0000256" key="2">
    <source>
        <dbReference type="ARBA" id="ARBA00008914"/>
    </source>
</evidence>
<reference evidence="11 12" key="1">
    <citation type="journal article" date="2017" name="Int. J. Syst. Evol. Microbiol.">
        <title>Gemmobacter straminiformis sp. nov., isolated from an artificial fountain.</title>
        <authorList>
            <person name="Kang J.Y."/>
            <person name="Kim M.J."/>
            <person name="Chun J."/>
            <person name="Son K.P."/>
            <person name="Jahng K.Y."/>
        </authorList>
    </citation>
    <scope>NUCLEOTIDE SEQUENCE [LARGE SCALE GENOMIC DNA]</scope>
    <source>
        <strain evidence="11 12">CAM-8</strain>
    </source>
</reference>
<evidence type="ECO:0000256" key="3">
    <source>
        <dbReference type="ARBA" id="ARBA00022475"/>
    </source>
</evidence>
<comment type="caution">
    <text evidence="11">The sequence shown here is derived from an EMBL/GenBank/DDBJ whole genome shotgun (WGS) entry which is preliminary data.</text>
</comment>
<dbReference type="Pfam" id="PF00691">
    <property type="entry name" value="OmpA"/>
    <property type="match status" value="1"/>
</dbReference>
<feature type="compositionally biased region" description="Basic and acidic residues" evidence="8">
    <location>
        <begin position="13"/>
        <end position="34"/>
    </location>
</feature>
<dbReference type="CDD" id="cd07185">
    <property type="entry name" value="OmpA_C-like"/>
    <property type="match status" value="1"/>
</dbReference>
<feature type="transmembrane region" description="Helical" evidence="9">
    <location>
        <begin position="42"/>
        <end position="62"/>
    </location>
</feature>
<feature type="domain" description="OmpA-like" evidence="10">
    <location>
        <begin position="307"/>
        <end position="427"/>
    </location>
</feature>
<dbReference type="PROSITE" id="PS51123">
    <property type="entry name" value="OMPA_2"/>
    <property type="match status" value="1"/>
</dbReference>
<gene>
    <name evidence="11" type="ORF">H7F16_09800</name>
</gene>
<keyword evidence="5 9" id="KW-1133">Transmembrane helix</keyword>
<evidence type="ECO:0000256" key="9">
    <source>
        <dbReference type="SAM" id="Phobius"/>
    </source>
</evidence>
<dbReference type="RefSeq" id="WP_185797372.1">
    <property type="nucleotide sequence ID" value="NZ_JACLQD010000002.1"/>
</dbReference>